<dbReference type="SUPFAM" id="SSF46689">
    <property type="entry name" value="Homeodomain-like"/>
    <property type="match status" value="1"/>
</dbReference>
<keyword evidence="4" id="KW-1185">Reference proteome</keyword>
<proteinExistence type="predicted"/>
<evidence type="ECO:0000313" key="4">
    <source>
        <dbReference type="Proteomes" id="UP000191672"/>
    </source>
</evidence>
<evidence type="ECO:0000259" key="2">
    <source>
        <dbReference type="PROSITE" id="PS51294"/>
    </source>
</evidence>
<evidence type="ECO:0008006" key="5">
    <source>
        <dbReference type="Google" id="ProtNLM"/>
    </source>
</evidence>
<dbReference type="Gene3D" id="1.10.10.60">
    <property type="entry name" value="Homeodomain-like"/>
    <property type="match status" value="1"/>
</dbReference>
<comment type="caution">
    <text evidence="3">The sequence shown here is derived from an EMBL/GenBank/DDBJ whole genome shotgun (WGS) entry which is preliminary data.</text>
</comment>
<organism evidence="3 4">
    <name type="scientific">Penicillium antarcticum</name>
    <dbReference type="NCBI Taxonomy" id="416450"/>
    <lineage>
        <taxon>Eukaryota</taxon>
        <taxon>Fungi</taxon>
        <taxon>Dikarya</taxon>
        <taxon>Ascomycota</taxon>
        <taxon>Pezizomycotina</taxon>
        <taxon>Eurotiomycetes</taxon>
        <taxon>Eurotiomycetidae</taxon>
        <taxon>Eurotiales</taxon>
        <taxon>Aspergillaceae</taxon>
        <taxon>Penicillium</taxon>
    </lineage>
</organism>
<dbReference type="PROSITE" id="PS50090">
    <property type="entry name" value="MYB_LIKE"/>
    <property type="match status" value="1"/>
</dbReference>
<protein>
    <recommendedName>
        <fullName evidence="5">Myb-like domain-containing protein</fullName>
    </recommendedName>
</protein>
<dbReference type="Proteomes" id="UP000191672">
    <property type="component" value="Unassembled WGS sequence"/>
</dbReference>
<dbReference type="InterPro" id="IPR001005">
    <property type="entry name" value="SANT/Myb"/>
</dbReference>
<dbReference type="EMBL" id="MDYN01000117">
    <property type="protein sequence ID" value="OQD76778.1"/>
    <property type="molecule type" value="Genomic_DNA"/>
</dbReference>
<evidence type="ECO:0000313" key="3">
    <source>
        <dbReference type="EMBL" id="OQD76778.1"/>
    </source>
</evidence>
<gene>
    <name evidence="3" type="ORF">PENANT_c117G07237</name>
</gene>
<feature type="domain" description="HTH myb-type" evidence="2">
    <location>
        <begin position="25"/>
        <end position="73"/>
    </location>
</feature>
<dbReference type="Pfam" id="PF00249">
    <property type="entry name" value="Myb_DNA-binding"/>
    <property type="match status" value="1"/>
</dbReference>
<feature type="domain" description="Myb-like" evidence="1">
    <location>
        <begin position="25"/>
        <end position="69"/>
    </location>
</feature>
<dbReference type="InterPro" id="IPR009057">
    <property type="entry name" value="Homeodomain-like_sf"/>
</dbReference>
<dbReference type="AlphaFoldDB" id="A0A1V6PI87"/>
<dbReference type="CDD" id="cd00167">
    <property type="entry name" value="SANT"/>
    <property type="match status" value="1"/>
</dbReference>
<evidence type="ECO:0000259" key="1">
    <source>
        <dbReference type="PROSITE" id="PS50090"/>
    </source>
</evidence>
<dbReference type="PROSITE" id="PS51294">
    <property type="entry name" value="HTH_MYB"/>
    <property type="match status" value="1"/>
</dbReference>
<accession>A0A1V6PI87</accession>
<name>A0A1V6PI87_9EURO</name>
<dbReference type="SMART" id="SM00717">
    <property type="entry name" value="SANT"/>
    <property type="match status" value="1"/>
</dbReference>
<sequence length="197" mass="22437">MQKTPVLPFYHTRLQKPTAHNLTSRKAWLPEEDKTIVQLRNQRVGWLSISKHFNGRSPTACRLRYQNYLERWDNWDDEKKTQLARQYLRHGSGLWSKIAKGMDVPPRAAEGMFWELGDKEIARRAGTIFSSHHPENFSSGFSIQSGSIPVSDLSERSGQTVFNKKPIIQLPSLKDVLSNLSSCQMANQLPAIQSSSS</sequence>
<dbReference type="STRING" id="416450.A0A1V6PI87"/>
<reference evidence="4" key="1">
    <citation type="journal article" date="2017" name="Nat. Microbiol.">
        <title>Global analysis of biosynthetic gene clusters reveals vast potential of secondary metabolite production in Penicillium species.</title>
        <authorList>
            <person name="Nielsen J.C."/>
            <person name="Grijseels S."/>
            <person name="Prigent S."/>
            <person name="Ji B."/>
            <person name="Dainat J."/>
            <person name="Nielsen K.F."/>
            <person name="Frisvad J.C."/>
            <person name="Workman M."/>
            <person name="Nielsen J."/>
        </authorList>
    </citation>
    <scope>NUCLEOTIDE SEQUENCE [LARGE SCALE GENOMIC DNA]</scope>
    <source>
        <strain evidence="4">IBT 31811</strain>
    </source>
</reference>
<dbReference type="InterPro" id="IPR017930">
    <property type="entry name" value="Myb_dom"/>
</dbReference>